<organism evidence="1 2">
    <name type="scientific">Methylophilus aquaticus</name>
    <dbReference type="NCBI Taxonomy" id="1971610"/>
    <lineage>
        <taxon>Bacteria</taxon>
        <taxon>Pseudomonadati</taxon>
        <taxon>Pseudomonadota</taxon>
        <taxon>Betaproteobacteria</taxon>
        <taxon>Nitrosomonadales</taxon>
        <taxon>Methylophilaceae</taxon>
        <taxon>Methylophilus</taxon>
    </lineage>
</organism>
<name>A0ABT9JP93_9PROT</name>
<accession>A0ABT9JP93</accession>
<dbReference type="RefSeq" id="WP_306388113.1">
    <property type="nucleotide sequence ID" value="NZ_JAVCAP010000001.1"/>
</dbReference>
<protein>
    <submittedName>
        <fullName evidence="1">Uncharacterized protein</fullName>
    </submittedName>
</protein>
<comment type="caution">
    <text evidence="1">The sequence shown here is derived from an EMBL/GenBank/DDBJ whole genome shotgun (WGS) entry which is preliminary data.</text>
</comment>
<evidence type="ECO:0000313" key="1">
    <source>
        <dbReference type="EMBL" id="MDP8566407.1"/>
    </source>
</evidence>
<evidence type="ECO:0000313" key="2">
    <source>
        <dbReference type="Proteomes" id="UP001225906"/>
    </source>
</evidence>
<reference evidence="2" key="1">
    <citation type="journal article" date="2019" name="Int. J. Syst. Evol. Microbiol.">
        <title>The Global Catalogue of Microorganisms (GCM) 10K type strain sequencing project: providing services to taxonomists for standard genome sequencing and annotation.</title>
        <authorList>
            <consortium name="The Broad Institute Genomics Platform"/>
            <consortium name="The Broad Institute Genome Sequencing Center for Infectious Disease"/>
            <person name="Wu L."/>
            <person name="Ma J."/>
        </authorList>
    </citation>
    <scope>NUCLEOTIDE SEQUENCE [LARGE SCALE GENOMIC DNA]</scope>
    <source>
        <strain evidence="2">VKM B-3159</strain>
    </source>
</reference>
<dbReference type="Proteomes" id="UP001225906">
    <property type="component" value="Unassembled WGS sequence"/>
</dbReference>
<dbReference type="EMBL" id="JAVCAP010000001">
    <property type="protein sequence ID" value="MDP8566407.1"/>
    <property type="molecule type" value="Genomic_DNA"/>
</dbReference>
<gene>
    <name evidence="1" type="ORF">Q9291_00970</name>
</gene>
<sequence length="137" mass="15239">MNVLRIGGGLLLLLVFALAGLYGYNLYGDDGPVPPSALSQAINQCDLIASKAAANLPEVLPFQKLEKAARQARVLDQCMQDQGFQENPDWVRAAMVKSAHIAKQQQISEGEAYEKLRREEMLQGTASDHPLYWRKRL</sequence>
<proteinExistence type="predicted"/>
<keyword evidence="2" id="KW-1185">Reference proteome</keyword>